<dbReference type="SUPFAM" id="SSF54909">
    <property type="entry name" value="Dimeric alpha+beta barrel"/>
    <property type="match status" value="1"/>
</dbReference>
<dbReference type="Proteomes" id="UP001501821">
    <property type="component" value="Unassembled WGS sequence"/>
</dbReference>
<evidence type="ECO:0000313" key="3">
    <source>
        <dbReference type="EMBL" id="GAA3804503.1"/>
    </source>
</evidence>
<reference evidence="4" key="1">
    <citation type="journal article" date="2019" name="Int. J. Syst. Evol. Microbiol.">
        <title>The Global Catalogue of Microorganisms (GCM) 10K type strain sequencing project: providing services to taxonomists for standard genome sequencing and annotation.</title>
        <authorList>
            <consortium name="The Broad Institute Genomics Platform"/>
            <consortium name="The Broad Institute Genome Sequencing Center for Infectious Disease"/>
            <person name="Wu L."/>
            <person name="Ma J."/>
        </authorList>
    </citation>
    <scope>NUCLEOTIDE SEQUENCE [LARGE SCALE GENOMIC DNA]</scope>
    <source>
        <strain evidence="4">JCM 16953</strain>
    </source>
</reference>
<dbReference type="EMBL" id="BAABAH010000001">
    <property type="protein sequence ID" value="GAA3804503.1"/>
    <property type="molecule type" value="Genomic_DNA"/>
</dbReference>
<keyword evidence="4" id="KW-1185">Reference proteome</keyword>
<evidence type="ECO:0000313" key="4">
    <source>
        <dbReference type="Proteomes" id="UP001501821"/>
    </source>
</evidence>
<dbReference type="InterPro" id="IPR011008">
    <property type="entry name" value="Dimeric_a/b-barrel"/>
</dbReference>
<evidence type="ECO:0000256" key="1">
    <source>
        <dbReference type="ARBA" id="ARBA00007689"/>
    </source>
</evidence>
<dbReference type="InterPro" id="IPR005545">
    <property type="entry name" value="YCII"/>
</dbReference>
<accession>A0ABP7HYK4</accession>
<feature type="domain" description="YCII-related" evidence="2">
    <location>
        <begin position="26"/>
        <end position="97"/>
    </location>
</feature>
<sequence length="115" mass="12723">MPEYVIFFNEEWVPEFSEEELRGKSAVLRPLLDEMRSAGALVFTGGLDDSPPFSVDPSGGEPVFSDGPYTETKEHLGGFAVVDVPDEDAARHWAGRIAVACGWPQQVNRFQRPRG</sequence>
<dbReference type="Pfam" id="PF03795">
    <property type="entry name" value="YCII"/>
    <property type="match status" value="1"/>
</dbReference>
<protein>
    <submittedName>
        <fullName evidence="3">YciI family protein</fullName>
    </submittedName>
</protein>
<evidence type="ECO:0000259" key="2">
    <source>
        <dbReference type="Pfam" id="PF03795"/>
    </source>
</evidence>
<dbReference type="Gene3D" id="3.30.70.1060">
    <property type="entry name" value="Dimeric alpha+beta barrel"/>
    <property type="match status" value="1"/>
</dbReference>
<gene>
    <name evidence="3" type="ORF">GCM10022242_04750</name>
</gene>
<organism evidence="3 4">
    <name type="scientific">Nocardioides panacisoli</name>
    <dbReference type="NCBI Taxonomy" id="627624"/>
    <lineage>
        <taxon>Bacteria</taxon>
        <taxon>Bacillati</taxon>
        <taxon>Actinomycetota</taxon>
        <taxon>Actinomycetes</taxon>
        <taxon>Propionibacteriales</taxon>
        <taxon>Nocardioidaceae</taxon>
        <taxon>Nocardioides</taxon>
    </lineage>
</organism>
<dbReference type="RefSeq" id="WP_344772186.1">
    <property type="nucleotide sequence ID" value="NZ_BAABAH010000001.1"/>
</dbReference>
<comment type="similarity">
    <text evidence="1">Belongs to the YciI family.</text>
</comment>
<name>A0ABP7HYK4_9ACTN</name>
<proteinExistence type="inferred from homology"/>
<comment type="caution">
    <text evidence="3">The sequence shown here is derived from an EMBL/GenBank/DDBJ whole genome shotgun (WGS) entry which is preliminary data.</text>
</comment>